<dbReference type="AlphaFoldDB" id="A0A4P7NNS0"/>
<accession>A0A4P7NNS0</accession>
<dbReference type="PANTHER" id="PTHR35179:SF2">
    <property type="entry name" value="START DOMAIN-CONTAINING PROTEIN"/>
    <property type="match status" value="1"/>
</dbReference>
<protein>
    <submittedName>
        <fullName evidence="1">Uncharacterized protein</fullName>
    </submittedName>
</protein>
<sequence>MAILATLETAPDFPAQHQIDVAACGSTTGKIVDDRVFLIRRERENSPTELIPDIQGFGQSFLENYTTWDSDRTVRYRFGNLRFLVRFDGEGYRPGDDKPARARRTENHVGNQTNSHISAHDLAESMRRASVSVETEVDGDVIKIQKSGALVAQDMVLDLKTRSKNKDQLDKMMDAELQRLWVSRVQNIYPGRSQRWLVQRHSTHGPSSLWRGPNRIQRFRSVAQRLVCSRSVGRWRVSQMPYRKRLGRDGSAAQQEEGWTGTNGMKRTMTATAVGTRNSATLLPQGPSRNCGYCGR</sequence>
<name>A0A4P7NNS0_PYROR</name>
<dbReference type="Proteomes" id="UP000294847">
    <property type="component" value="Chromosome 5"/>
</dbReference>
<organism evidence="1 2">
    <name type="scientific">Pyricularia oryzae</name>
    <name type="common">Rice blast fungus</name>
    <name type="synonym">Magnaporthe oryzae</name>
    <dbReference type="NCBI Taxonomy" id="318829"/>
    <lineage>
        <taxon>Eukaryota</taxon>
        <taxon>Fungi</taxon>
        <taxon>Dikarya</taxon>
        <taxon>Ascomycota</taxon>
        <taxon>Pezizomycotina</taxon>
        <taxon>Sordariomycetes</taxon>
        <taxon>Sordariomycetidae</taxon>
        <taxon>Magnaporthales</taxon>
        <taxon>Pyriculariaceae</taxon>
        <taxon>Pyricularia</taxon>
    </lineage>
</organism>
<reference evidence="1 2" key="1">
    <citation type="journal article" date="2019" name="Mol. Biol. Evol.">
        <title>Blast fungal genomes show frequent chromosomal changes, gene gains and losses, and effector gene turnover.</title>
        <authorList>
            <person name="Gomez Luciano L.B."/>
            <person name="Jason Tsai I."/>
            <person name="Chuma I."/>
            <person name="Tosa Y."/>
            <person name="Chen Y.H."/>
            <person name="Li J.Y."/>
            <person name="Li M.Y."/>
            <person name="Jade Lu M.Y."/>
            <person name="Nakayashiki H."/>
            <person name="Li W.H."/>
        </authorList>
    </citation>
    <scope>NUCLEOTIDE SEQUENCE [LARGE SCALE GENOMIC DNA]</scope>
    <source>
        <strain evidence="1">MZ5-1-6</strain>
    </source>
</reference>
<evidence type="ECO:0000313" key="2">
    <source>
        <dbReference type="Proteomes" id="UP000294847"/>
    </source>
</evidence>
<dbReference type="EMBL" id="CP034208">
    <property type="protein sequence ID" value="QBZ63326.1"/>
    <property type="molecule type" value="Genomic_DNA"/>
</dbReference>
<evidence type="ECO:0000313" key="1">
    <source>
        <dbReference type="EMBL" id="QBZ63326.1"/>
    </source>
</evidence>
<proteinExistence type="predicted"/>
<dbReference type="PANTHER" id="PTHR35179">
    <property type="entry name" value="PROTEIN CBG02620"/>
    <property type="match status" value="1"/>
</dbReference>
<gene>
    <name evidence="1" type="ORF">PoMZ_12224</name>
</gene>